<sequence length="50" mass="5937">MGIRNKKEALDHLNYIECIIKRMTPGNLAHHRESIRDNMEELKKYLKGNN</sequence>
<protein>
    <submittedName>
        <fullName evidence="1">Uncharacterized protein</fullName>
    </submittedName>
</protein>
<dbReference type="AlphaFoldDB" id="A0A0F9LAL3"/>
<dbReference type="EMBL" id="LAZR01006671">
    <property type="protein sequence ID" value="KKM90448.1"/>
    <property type="molecule type" value="Genomic_DNA"/>
</dbReference>
<comment type="caution">
    <text evidence="1">The sequence shown here is derived from an EMBL/GenBank/DDBJ whole genome shotgun (WGS) entry which is preliminary data.</text>
</comment>
<proteinExistence type="predicted"/>
<evidence type="ECO:0000313" key="1">
    <source>
        <dbReference type="EMBL" id="KKM90448.1"/>
    </source>
</evidence>
<name>A0A0F9LAL3_9ZZZZ</name>
<organism evidence="1">
    <name type="scientific">marine sediment metagenome</name>
    <dbReference type="NCBI Taxonomy" id="412755"/>
    <lineage>
        <taxon>unclassified sequences</taxon>
        <taxon>metagenomes</taxon>
        <taxon>ecological metagenomes</taxon>
    </lineage>
</organism>
<reference evidence="1" key="1">
    <citation type="journal article" date="2015" name="Nature">
        <title>Complex archaea that bridge the gap between prokaryotes and eukaryotes.</title>
        <authorList>
            <person name="Spang A."/>
            <person name="Saw J.H."/>
            <person name="Jorgensen S.L."/>
            <person name="Zaremba-Niedzwiedzka K."/>
            <person name="Martijn J."/>
            <person name="Lind A.E."/>
            <person name="van Eijk R."/>
            <person name="Schleper C."/>
            <person name="Guy L."/>
            <person name="Ettema T.J."/>
        </authorList>
    </citation>
    <scope>NUCLEOTIDE SEQUENCE</scope>
</reference>
<accession>A0A0F9LAL3</accession>
<gene>
    <name evidence="1" type="ORF">LCGC14_1238510</name>
</gene>